<reference evidence="1" key="1">
    <citation type="journal article" date="2021" name="Proc. Natl. Acad. Sci. U.S.A.">
        <title>A Catalog of Tens of Thousands of Viruses from Human Metagenomes Reveals Hidden Associations with Chronic Diseases.</title>
        <authorList>
            <person name="Tisza M.J."/>
            <person name="Buck C.B."/>
        </authorList>
    </citation>
    <scope>NUCLEOTIDE SEQUENCE</scope>
    <source>
        <strain evidence="1">Ctq8112</strain>
    </source>
</reference>
<accession>A0A8S5M3K7</accession>
<dbReference type="EMBL" id="BK014811">
    <property type="protein sequence ID" value="DAD76869.1"/>
    <property type="molecule type" value="Genomic_DNA"/>
</dbReference>
<proteinExistence type="predicted"/>
<evidence type="ECO:0000313" key="1">
    <source>
        <dbReference type="EMBL" id="DAD76869.1"/>
    </source>
</evidence>
<organism evidence="1">
    <name type="scientific">Podoviridae sp. ctq8112</name>
    <dbReference type="NCBI Taxonomy" id="2826579"/>
    <lineage>
        <taxon>Viruses</taxon>
        <taxon>Duplodnaviria</taxon>
        <taxon>Heunggongvirae</taxon>
        <taxon>Uroviricota</taxon>
        <taxon>Caudoviricetes</taxon>
    </lineage>
</organism>
<name>A0A8S5M3K7_9CAUD</name>
<sequence>MSIIKKWFKKQYIKYVLKQCPHICIICKYKSDCLPHYYDNW</sequence>
<protein>
    <submittedName>
        <fullName evidence="1">PlantTI trypsin inhibitors such as squash trypsin inhibitor</fullName>
    </submittedName>
</protein>